<dbReference type="OrthoDB" id="3502879at2759"/>
<evidence type="ECO:0000256" key="2">
    <source>
        <dbReference type="SAM" id="Phobius"/>
    </source>
</evidence>
<proteinExistence type="predicted"/>
<keyword evidence="2" id="KW-0472">Membrane</keyword>
<keyword evidence="2" id="KW-1133">Transmembrane helix</keyword>
<evidence type="ECO:0000259" key="3">
    <source>
        <dbReference type="PROSITE" id="PS50048"/>
    </source>
</evidence>
<dbReference type="CDD" id="cd00067">
    <property type="entry name" value="GAL4"/>
    <property type="match status" value="1"/>
</dbReference>
<dbReference type="Proteomes" id="UP000531561">
    <property type="component" value="Unassembled WGS sequence"/>
</dbReference>
<keyword evidence="1" id="KW-0539">Nucleus</keyword>
<feature type="domain" description="Zn(2)-C6 fungal-type" evidence="3">
    <location>
        <begin position="82"/>
        <end position="112"/>
    </location>
</feature>
<keyword evidence="2" id="KW-0812">Transmembrane</keyword>
<name>A0A8H6B0E5_9HELO</name>
<sequence>MSTIKRYIEQLSKDFFKKENLRGKTWWLSVFYSLVIQTLVRAFMKTINLHLAVRLFIATSGAHDPLARSIPVQGSRLKALAGCDSCKRRKLECTRWKPSCEACQDFQCPCIYGGKSEIDDSEIKNYNVASLSVQEEKWRSYGLNSPGDF</sequence>
<dbReference type="AlphaFoldDB" id="A0A8H6B0E5"/>
<dbReference type="GO" id="GO:0008270">
    <property type="term" value="F:zinc ion binding"/>
    <property type="evidence" value="ECO:0007669"/>
    <property type="project" value="InterPro"/>
</dbReference>
<dbReference type="GO" id="GO:0000981">
    <property type="term" value="F:DNA-binding transcription factor activity, RNA polymerase II-specific"/>
    <property type="evidence" value="ECO:0007669"/>
    <property type="project" value="InterPro"/>
</dbReference>
<reference evidence="4 5" key="1">
    <citation type="journal article" date="2020" name="Phytopathology">
        <title>A high-quality genome resource of Botrytis fragariae, a new and rapidly spreading fungal pathogen causing strawberry gray mold in the U.S.A.</title>
        <authorList>
            <person name="Wu Y."/>
            <person name="Saski C.A."/>
            <person name="Schnabel G."/>
            <person name="Xiao S."/>
            <person name="Hu M."/>
        </authorList>
    </citation>
    <scope>NUCLEOTIDE SEQUENCE [LARGE SCALE GENOMIC DNA]</scope>
    <source>
        <strain evidence="4 5">BVB16</strain>
    </source>
</reference>
<evidence type="ECO:0000313" key="5">
    <source>
        <dbReference type="Proteomes" id="UP000531561"/>
    </source>
</evidence>
<comment type="caution">
    <text evidence="4">The sequence shown here is derived from an EMBL/GenBank/DDBJ whole genome shotgun (WGS) entry which is preliminary data.</text>
</comment>
<protein>
    <submittedName>
        <fullName evidence="4">Putative r3h domain protein</fullName>
    </submittedName>
</protein>
<evidence type="ECO:0000256" key="1">
    <source>
        <dbReference type="ARBA" id="ARBA00023242"/>
    </source>
</evidence>
<gene>
    <name evidence="4" type="ORF">Bfra_003225</name>
</gene>
<dbReference type="SUPFAM" id="SSF57701">
    <property type="entry name" value="Zn2/Cys6 DNA-binding domain"/>
    <property type="match status" value="1"/>
</dbReference>
<dbReference type="Pfam" id="PF00172">
    <property type="entry name" value="Zn_clus"/>
    <property type="match status" value="1"/>
</dbReference>
<organism evidence="4 5">
    <name type="scientific">Botrytis fragariae</name>
    <dbReference type="NCBI Taxonomy" id="1964551"/>
    <lineage>
        <taxon>Eukaryota</taxon>
        <taxon>Fungi</taxon>
        <taxon>Dikarya</taxon>
        <taxon>Ascomycota</taxon>
        <taxon>Pezizomycotina</taxon>
        <taxon>Leotiomycetes</taxon>
        <taxon>Helotiales</taxon>
        <taxon>Sclerotiniaceae</taxon>
        <taxon>Botrytis</taxon>
    </lineage>
</organism>
<dbReference type="GeneID" id="59257327"/>
<feature type="transmembrane region" description="Helical" evidence="2">
    <location>
        <begin position="26"/>
        <end position="44"/>
    </location>
</feature>
<dbReference type="Gene3D" id="4.10.240.10">
    <property type="entry name" value="Zn(2)-C6 fungal-type DNA-binding domain"/>
    <property type="match status" value="1"/>
</dbReference>
<dbReference type="PROSITE" id="PS50048">
    <property type="entry name" value="ZN2_CY6_FUNGAL_2"/>
    <property type="match status" value="1"/>
</dbReference>
<dbReference type="RefSeq" id="XP_037195763.1">
    <property type="nucleotide sequence ID" value="XM_037333635.1"/>
</dbReference>
<dbReference type="EMBL" id="JABFCT010000004">
    <property type="protein sequence ID" value="KAF5876817.1"/>
    <property type="molecule type" value="Genomic_DNA"/>
</dbReference>
<accession>A0A8H6B0E5</accession>
<dbReference type="InterPro" id="IPR036864">
    <property type="entry name" value="Zn2-C6_fun-type_DNA-bd_sf"/>
</dbReference>
<dbReference type="InterPro" id="IPR001138">
    <property type="entry name" value="Zn2Cys6_DnaBD"/>
</dbReference>
<evidence type="ECO:0000313" key="4">
    <source>
        <dbReference type="EMBL" id="KAF5876817.1"/>
    </source>
</evidence>
<keyword evidence="5" id="KW-1185">Reference proteome</keyword>
<dbReference type="PROSITE" id="PS00463">
    <property type="entry name" value="ZN2_CY6_FUNGAL_1"/>
    <property type="match status" value="1"/>
</dbReference>